<accession>A0AAP2F0B3</accession>
<organism evidence="3 4">
    <name type="scientific">Lelliottia amnigena</name>
    <name type="common">Enterobacter amnigenus</name>
    <dbReference type="NCBI Taxonomy" id="61646"/>
    <lineage>
        <taxon>Bacteria</taxon>
        <taxon>Pseudomonadati</taxon>
        <taxon>Pseudomonadota</taxon>
        <taxon>Gammaproteobacteria</taxon>
        <taxon>Enterobacterales</taxon>
        <taxon>Enterobacteriaceae</taxon>
        <taxon>Lelliottia</taxon>
    </lineage>
</organism>
<dbReference type="PANTHER" id="PTHR34823">
    <property type="entry name" value="GLCNAC-BINDING PROTEIN A"/>
    <property type="match status" value="1"/>
</dbReference>
<gene>
    <name evidence="3" type="ORF">I7V27_12270</name>
</gene>
<dbReference type="CDD" id="cd21177">
    <property type="entry name" value="LPMO_AA10"/>
    <property type="match status" value="1"/>
</dbReference>
<sequence length="205" mass="23190">MKKVTPLHGYAYEPASRAVHAMNFWPQDFMEWDAAELEGGKNFPDTLAGPAHYCTSDAPSNTPPADGLILSGGKGDDRIRLNYTDAQLIEQGLAPWPRLEVTPSQTIEVNWKYSATHKTRGYIAFITKDGWDPSKQVTREQLETKPFYENISGDEPYWNYPLEPVEVHALPLPANKRGYHVVVLMWVVADTGNAFYQTYDLLFPQ</sequence>
<dbReference type="SUPFAM" id="SSF81296">
    <property type="entry name" value="E set domains"/>
    <property type="match status" value="1"/>
</dbReference>
<evidence type="ECO:0000259" key="2">
    <source>
        <dbReference type="Pfam" id="PF03067"/>
    </source>
</evidence>
<keyword evidence="1" id="KW-0732">Signal</keyword>
<dbReference type="GO" id="GO:0004497">
    <property type="term" value="F:monooxygenase activity"/>
    <property type="evidence" value="ECO:0007669"/>
    <property type="project" value="UniProtKB-KW"/>
</dbReference>
<dbReference type="PANTHER" id="PTHR34823:SF1">
    <property type="entry name" value="CHITIN-BINDING TYPE-4 DOMAIN-CONTAINING PROTEIN"/>
    <property type="match status" value="1"/>
</dbReference>
<dbReference type="EMBL" id="JAENMS010000005">
    <property type="protein sequence ID" value="MBL5935221.1"/>
    <property type="molecule type" value="Genomic_DNA"/>
</dbReference>
<feature type="domain" description="Chitin-binding type-4" evidence="2">
    <location>
        <begin position="8"/>
        <end position="200"/>
    </location>
</feature>
<dbReference type="AlphaFoldDB" id="A0AAP2F0B3"/>
<dbReference type="InterPro" id="IPR014756">
    <property type="entry name" value="Ig_E-set"/>
</dbReference>
<dbReference type="Pfam" id="PF03067">
    <property type="entry name" value="LPMO_10"/>
    <property type="match status" value="1"/>
</dbReference>
<reference evidence="3" key="1">
    <citation type="submission" date="2020-12" db="EMBL/GenBank/DDBJ databases">
        <title>Draft genome sequence of Enterobacter spp., Lelliottia spp. and Serratia spp. isolated from drinking water reservoirs and lakes.</title>
        <authorList>
            <person name="Reitter C."/>
            <person name="Neuhaus K."/>
            <person name="Huegler M."/>
        </authorList>
    </citation>
    <scope>NUCLEOTIDE SEQUENCE</scope>
    <source>
        <strain evidence="3">TZW15</strain>
    </source>
</reference>
<evidence type="ECO:0000313" key="3">
    <source>
        <dbReference type="EMBL" id="MBL5935221.1"/>
    </source>
</evidence>
<evidence type="ECO:0000313" key="4">
    <source>
        <dbReference type="Proteomes" id="UP000653275"/>
    </source>
</evidence>
<protein>
    <submittedName>
        <fullName evidence="3">Lytic polysaccharide monooxygenase</fullName>
    </submittedName>
</protein>
<dbReference type="RefSeq" id="WP_174340743.1">
    <property type="nucleotide sequence ID" value="NZ_JAENMR010000005.1"/>
</dbReference>
<dbReference type="Gene3D" id="2.70.50.50">
    <property type="entry name" value="chitin-binding protein cbp21"/>
    <property type="match status" value="1"/>
</dbReference>
<evidence type="ECO:0000256" key="1">
    <source>
        <dbReference type="ARBA" id="ARBA00022729"/>
    </source>
</evidence>
<keyword evidence="3" id="KW-0503">Monooxygenase</keyword>
<keyword evidence="3" id="KW-0560">Oxidoreductase</keyword>
<comment type="caution">
    <text evidence="3">The sequence shown here is derived from an EMBL/GenBank/DDBJ whole genome shotgun (WGS) entry which is preliminary data.</text>
</comment>
<dbReference type="InterPro" id="IPR051024">
    <property type="entry name" value="GlcNAc_Chitin_IntDeg"/>
</dbReference>
<proteinExistence type="predicted"/>
<name>A0AAP2F0B3_LELAM</name>
<dbReference type="Proteomes" id="UP000653275">
    <property type="component" value="Unassembled WGS sequence"/>
</dbReference>
<dbReference type="InterPro" id="IPR004302">
    <property type="entry name" value="Cellulose/chitin-bd_N"/>
</dbReference>